<dbReference type="EC" id="1.1.1.-" evidence="6"/>
<dbReference type="FunFam" id="1.20.1090.10:FF:000001">
    <property type="entry name" value="Aldehyde-alcohol dehydrogenase"/>
    <property type="match status" value="1"/>
</dbReference>
<evidence type="ECO:0000259" key="5">
    <source>
        <dbReference type="Pfam" id="PF25137"/>
    </source>
</evidence>
<dbReference type="InterPro" id="IPR056798">
    <property type="entry name" value="ADH_Fe_C"/>
</dbReference>
<dbReference type="GO" id="GO:0046872">
    <property type="term" value="F:metal ion binding"/>
    <property type="evidence" value="ECO:0007669"/>
    <property type="project" value="InterPro"/>
</dbReference>
<evidence type="ECO:0000256" key="3">
    <source>
        <dbReference type="ARBA" id="ARBA00023027"/>
    </source>
</evidence>
<protein>
    <submittedName>
        <fullName evidence="6">Iron-containing alcohol dehydrogenase</fullName>
        <ecNumber evidence="6">1.1.1.-</ecNumber>
    </submittedName>
</protein>
<dbReference type="GO" id="GO:0004022">
    <property type="term" value="F:alcohol dehydrogenase (NAD+) activity"/>
    <property type="evidence" value="ECO:0007669"/>
    <property type="project" value="UniProtKB-ARBA"/>
</dbReference>
<keyword evidence="7" id="KW-1185">Reference proteome</keyword>
<evidence type="ECO:0000259" key="4">
    <source>
        <dbReference type="Pfam" id="PF00465"/>
    </source>
</evidence>
<proteinExistence type="inferred from homology"/>
<feature type="domain" description="Fe-containing alcohol dehydrogenase-like C-terminal" evidence="5">
    <location>
        <begin position="201"/>
        <end position="396"/>
    </location>
</feature>
<dbReference type="RefSeq" id="WP_317940312.1">
    <property type="nucleotide sequence ID" value="NZ_JAUBDJ010000002.1"/>
</dbReference>
<gene>
    <name evidence="6" type="ORF">QTL97_04655</name>
</gene>
<dbReference type="Pfam" id="PF25137">
    <property type="entry name" value="ADH_Fe_C"/>
    <property type="match status" value="1"/>
</dbReference>
<dbReference type="Gene3D" id="1.20.1090.10">
    <property type="entry name" value="Dehydroquinate synthase-like - alpha domain"/>
    <property type="match status" value="1"/>
</dbReference>
<dbReference type="InterPro" id="IPR001670">
    <property type="entry name" value="ADH_Fe/GldA"/>
</dbReference>
<dbReference type="InterPro" id="IPR018211">
    <property type="entry name" value="ADH_Fe_CS"/>
</dbReference>
<dbReference type="EMBL" id="JAUBDJ010000002">
    <property type="protein sequence ID" value="MDW0116213.1"/>
    <property type="molecule type" value="Genomic_DNA"/>
</dbReference>
<dbReference type="Gene3D" id="3.40.50.1970">
    <property type="match status" value="1"/>
</dbReference>
<dbReference type="SUPFAM" id="SSF56796">
    <property type="entry name" value="Dehydroquinate synthase-like"/>
    <property type="match status" value="1"/>
</dbReference>
<evidence type="ECO:0000256" key="2">
    <source>
        <dbReference type="ARBA" id="ARBA00023002"/>
    </source>
</evidence>
<dbReference type="FunFam" id="3.40.50.1970:FF:000003">
    <property type="entry name" value="Alcohol dehydrogenase, iron-containing"/>
    <property type="match status" value="1"/>
</dbReference>
<evidence type="ECO:0000256" key="1">
    <source>
        <dbReference type="ARBA" id="ARBA00007358"/>
    </source>
</evidence>
<dbReference type="PROSITE" id="PS00060">
    <property type="entry name" value="ADH_IRON_2"/>
    <property type="match status" value="1"/>
</dbReference>
<evidence type="ECO:0000313" key="6">
    <source>
        <dbReference type="EMBL" id="MDW0116213.1"/>
    </source>
</evidence>
<dbReference type="PROSITE" id="PS00913">
    <property type="entry name" value="ADH_IRON_1"/>
    <property type="match status" value="1"/>
</dbReference>
<keyword evidence="3" id="KW-0520">NAD</keyword>
<dbReference type="InterPro" id="IPR039697">
    <property type="entry name" value="Alcohol_dehydrogenase_Fe"/>
</dbReference>
<dbReference type="AlphaFoldDB" id="A0AAW9A6H1"/>
<evidence type="ECO:0000313" key="7">
    <source>
        <dbReference type="Proteomes" id="UP001271648"/>
    </source>
</evidence>
<dbReference type="CDD" id="cd08551">
    <property type="entry name" value="Fe-ADH"/>
    <property type="match status" value="1"/>
</dbReference>
<name>A0AAW9A6H1_9BACL</name>
<dbReference type="Proteomes" id="UP001271648">
    <property type="component" value="Unassembled WGS sequence"/>
</dbReference>
<organism evidence="6 7">
    <name type="scientific">Sporosarcina thermotolerans</name>
    <dbReference type="NCBI Taxonomy" id="633404"/>
    <lineage>
        <taxon>Bacteria</taxon>
        <taxon>Bacillati</taxon>
        <taxon>Bacillota</taxon>
        <taxon>Bacilli</taxon>
        <taxon>Bacillales</taxon>
        <taxon>Caryophanaceae</taxon>
        <taxon>Sporosarcina</taxon>
    </lineage>
</organism>
<comment type="caution">
    <text evidence="6">The sequence shown here is derived from an EMBL/GenBank/DDBJ whole genome shotgun (WGS) entry which is preliminary data.</text>
</comment>
<feature type="domain" description="Alcohol dehydrogenase iron-type/glycerol dehydrogenase GldA" evidence="4">
    <location>
        <begin position="19"/>
        <end position="189"/>
    </location>
</feature>
<comment type="similarity">
    <text evidence="1">Belongs to the iron-containing alcohol dehydrogenase family.</text>
</comment>
<dbReference type="PANTHER" id="PTHR11496">
    <property type="entry name" value="ALCOHOL DEHYDROGENASE"/>
    <property type="match status" value="1"/>
</dbReference>
<accession>A0AAW9A6H1</accession>
<reference evidence="6 7" key="1">
    <citation type="submission" date="2023-06" db="EMBL/GenBank/DDBJ databases">
        <title>Sporosarcina sp. nov., isolated from Korean traditional fermented seafood 'Jeotgal'.</title>
        <authorList>
            <person name="Yang A.I."/>
            <person name="Shin N.-R."/>
        </authorList>
    </citation>
    <scope>NUCLEOTIDE SEQUENCE [LARGE SCALE GENOMIC DNA]</scope>
    <source>
        <strain evidence="6 7">KCTC43456</strain>
    </source>
</reference>
<sequence>MIGALNYKTVAKTHDFRMPENVKIGRNSFFSIHEDIRNLNPTKIIFVSDKGLKNAGVVEEVINELSIHNIPIEEFTNIVGEPDFEIVQEAIDFIQKHHGDLVIGLGGGSALDVAKASAALVNKEPIIVEKILAGEAVPEAKGVTCILVPTTSGTGSEVTMNAIFGDHKNDVKRGIVSPYYLPDIAIIDPVLTVSCPPMVSAASGVDAFTHAIESYVSKKATPLTKMYAEAAMKRFSKNISKVVFNGSDLDAREEMSWVSFLAGVSLANAGVGAVHALAYPLGGKYNIAHGVANALLLPYVFNVTGKTCIDEMVQIADFLHLGDFRDEPHQAQNAVVDYLYGLLEALNLPKSLKELHVVEDDLRNLAIEASKVSRLLDNTPFKLNMESIHEIYQNAYDGTLN</sequence>
<dbReference type="Pfam" id="PF00465">
    <property type="entry name" value="Fe-ADH"/>
    <property type="match status" value="1"/>
</dbReference>
<dbReference type="PANTHER" id="PTHR11496:SF102">
    <property type="entry name" value="ALCOHOL DEHYDROGENASE 4"/>
    <property type="match status" value="1"/>
</dbReference>
<keyword evidence="2 6" id="KW-0560">Oxidoreductase</keyword>